<keyword evidence="5" id="KW-1185">Reference proteome</keyword>
<proteinExistence type="inferred from homology"/>
<reference evidence="4 5" key="1">
    <citation type="submission" date="2014-04" db="EMBL/GenBank/DDBJ databases">
        <authorList>
            <consortium name="DOE Joint Genome Institute"/>
            <person name="Kuo A."/>
            <person name="Girlanda M."/>
            <person name="Perotto S."/>
            <person name="Kohler A."/>
            <person name="Nagy L.G."/>
            <person name="Floudas D."/>
            <person name="Copeland A."/>
            <person name="Barry K.W."/>
            <person name="Cichocki N."/>
            <person name="Veneault-Fourrey C."/>
            <person name="LaButti K."/>
            <person name="Lindquist E.A."/>
            <person name="Lipzen A."/>
            <person name="Lundell T."/>
            <person name="Morin E."/>
            <person name="Murat C."/>
            <person name="Sun H."/>
            <person name="Tunlid A."/>
            <person name="Henrissat B."/>
            <person name="Grigoriev I.V."/>
            <person name="Hibbett D.S."/>
            <person name="Martin F."/>
            <person name="Nordberg H.P."/>
            <person name="Cantor M.N."/>
            <person name="Hua S.X."/>
        </authorList>
    </citation>
    <scope>NUCLEOTIDE SEQUENCE [LARGE SCALE GENOMIC DNA]</scope>
    <source>
        <strain evidence="4 5">MUT 4182</strain>
    </source>
</reference>
<dbReference type="InterPro" id="IPR045307">
    <property type="entry name" value="ADCK1_dom"/>
</dbReference>
<evidence type="ECO:0000259" key="3">
    <source>
        <dbReference type="PROSITE" id="PS50011"/>
    </source>
</evidence>
<dbReference type="InterPro" id="IPR004147">
    <property type="entry name" value="ABC1_dom"/>
</dbReference>
<evidence type="ECO:0000313" key="4">
    <source>
        <dbReference type="EMBL" id="KIO30303.1"/>
    </source>
</evidence>
<dbReference type="InterPro" id="IPR000719">
    <property type="entry name" value="Prot_kinase_dom"/>
</dbReference>
<name>A0A0C3L8Z1_9AGAM</name>
<dbReference type="PANTHER" id="PTHR43173">
    <property type="entry name" value="ABC1 FAMILY PROTEIN"/>
    <property type="match status" value="1"/>
</dbReference>
<protein>
    <recommendedName>
        <fullName evidence="3">Protein kinase domain-containing protein</fullName>
    </recommendedName>
</protein>
<evidence type="ECO:0000256" key="1">
    <source>
        <dbReference type="ARBA" id="ARBA00009670"/>
    </source>
</evidence>
<dbReference type="CDD" id="cd13969">
    <property type="entry name" value="ADCK1-like"/>
    <property type="match status" value="1"/>
</dbReference>
<organism evidence="4 5">
    <name type="scientific">Tulasnella calospora MUT 4182</name>
    <dbReference type="NCBI Taxonomy" id="1051891"/>
    <lineage>
        <taxon>Eukaryota</taxon>
        <taxon>Fungi</taxon>
        <taxon>Dikarya</taxon>
        <taxon>Basidiomycota</taxon>
        <taxon>Agaricomycotina</taxon>
        <taxon>Agaricomycetes</taxon>
        <taxon>Cantharellales</taxon>
        <taxon>Tulasnellaceae</taxon>
        <taxon>Tulasnella</taxon>
    </lineage>
</organism>
<gene>
    <name evidence="4" type="ORF">M407DRAFT_224674</name>
</gene>
<dbReference type="GO" id="GO:0055088">
    <property type="term" value="P:lipid homeostasis"/>
    <property type="evidence" value="ECO:0007669"/>
    <property type="project" value="TreeGrafter"/>
</dbReference>
<dbReference type="PROSITE" id="PS50011">
    <property type="entry name" value="PROTEIN_KINASE_DOM"/>
    <property type="match status" value="1"/>
</dbReference>
<reference evidence="5" key="2">
    <citation type="submission" date="2015-01" db="EMBL/GenBank/DDBJ databases">
        <title>Evolutionary Origins and Diversification of the Mycorrhizal Mutualists.</title>
        <authorList>
            <consortium name="DOE Joint Genome Institute"/>
            <consortium name="Mycorrhizal Genomics Consortium"/>
            <person name="Kohler A."/>
            <person name="Kuo A."/>
            <person name="Nagy L.G."/>
            <person name="Floudas D."/>
            <person name="Copeland A."/>
            <person name="Barry K.W."/>
            <person name="Cichocki N."/>
            <person name="Veneault-Fourrey C."/>
            <person name="LaButti K."/>
            <person name="Lindquist E.A."/>
            <person name="Lipzen A."/>
            <person name="Lundell T."/>
            <person name="Morin E."/>
            <person name="Murat C."/>
            <person name="Riley R."/>
            <person name="Ohm R."/>
            <person name="Sun H."/>
            <person name="Tunlid A."/>
            <person name="Henrissat B."/>
            <person name="Grigoriev I.V."/>
            <person name="Hibbett D.S."/>
            <person name="Martin F."/>
        </authorList>
    </citation>
    <scope>NUCLEOTIDE SEQUENCE [LARGE SCALE GENOMIC DNA]</scope>
    <source>
        <strain evidence="5">MUT 4182</strain>
    </source>
</reference>
<evidence type="ECO:0000256" key="2">
    <source>
        <dbReference type="SAM" id="MobiDB-lite"/>
    </source>
</evidence>
<dbReference type="GO" id="GO:0007005">
    <property type="term" value="P:mitochondrion organization"/>
    <property type="evidence" value="ECO:0007669"/>
    <property type="project" value="TreeGrafter"/>
</dbReference>
<dbReference type="EMBL" id="KN822973">
    <property type="protein sequence ID" value="KIO30303.1"/>
    <property type="molecule type" value="Genomic_DNA"/>
</dbReference>
<dbReference type="Proteomes" id="UP000054248">
    <property type="component" value="Unassembled WGS sequence"/>
</dbReference>
<dbReference type="PANTHER" id="PTHR43173:SF19">
    <property type="entry name" value="AARF DOMAIN-CONTAINING PROTEIN KINASE 1"/>
    <property type="match status" value="1"/>
</dbReference>
<dbReference type="HOGENOM" id="CLU_006533_2_5_1"/>
<comment type="similarity">
    <text evidence="1">Belongs to the protein kinase superfamily. ADCK protein kinase family.</text>
</comment>
<dbReference type="AlphaFoldDB" id="A0A0C3L8Z1"/>
<sequence>MLLNAAPIRILGLRLSAGPSTQTRNISRLRFRGRLPKSSNPTHEAPTPKRKWTRRAAALGFLSAGTVVTLNNYDPARHATLAIDRISRCVWAVGLSAWDYKRTLAKAYENEDATIQAYSDCHYRSAKRLLHALQHNGGIFIKLGQHMSSVQMLPYEWTSTMRPLQDQCIPSSYEALDAMVLHDTGKSIDELYIEFDPNPIGVASLAQVHVGRERATGKKVAVKLQHPHLEEFAEIDMATATWCLAWIKTLFPEFEFTWLGEEMRQNLPLELDFRHEAGNAARATADFAKHRYTALYIPKVYHSTKRVMTMEFIEGARVDDLEYLQHYHIDRNRVSQELSRIFSEMVYLNGCKSWISAVCSFALLTDRASPISVFHADPHPGNLLIRPAPPNSRSPYNFEICLLDHGLYFDIDDELRVNYAHLWLSLIAPPSAQTHANRRKYAQLVGKIDPEMYPVFESAITGRANLKAVEDQADTTSLGFKRAGSLLDSLPQSEEEIDAIRRAVLQKEGLIEMVFELLRRMPRRVLMILKLNDLTRNLDTSLKTTHTQARIFTIVARYCSLAVWIDQRNQFFSELRRSGPSLSAFYNFASSWISFHTYYDGLRLIEIGMDINARIRTTSAWLRGLWANGFVGAERAAAGLDI</sequence>
<evidence type="ECO:0000313" key="5">
    <source>
        <dbReference type="Proteomes" id="UP000054248"/>
    </source>
</evidence>
<dbReference type="OrthoDB" id="427480at2759"/>
<dbReference type="GO" id="GO:0005524">
    <property type="term" value="F:ATP binding"/>
    <property type="evidence" value="ECO:0007669"/>
    <property type="project" value="InterPro"/>
</dbReference>
<dbReference type="GO" id="GO:0005743">
    <property type="term" value="C:mitochondrial inner membrane"/>
    <property type="evidence" value="ECO:0007669"/>
    <property type="project" value="TreeGrafter"/>
</dbReference>
<dbReference type="STRING" id="1051891.A0A0C3L8Z1"/>
<dbReference type="SUPFAM" id="SSF56112">
    <property type="entry name" value="Protein kinase-like (PK-like)"/>
    <property type="match status" value="1"/>
</dbReference>
<dbReference type="Pfam" id="PF03109">
    <property type="entry name" value="ABC1"/>
    <property type="match status" value="2"/>
</dbReference>
<dbReference type="InterPro" id="IPR011009">
    <property type="entry name" value="Kinase-like_dom_sf"/>
</dbReference>
<dbReference type="InterPro" id="IPR051130">
    <property type="entry name" value="Mito_struct-func_regulator"/>
</dbReference>
<accession>A0A0C3L8Z1</accession>
<feature type="region of interest" description="Disordered" evidence="2">
    <location>
        <begin position="31"/>
        <end position="50"/>
    </location>
</feature>
<feature type="domain" description="Protein kinase" evidence="3">
    <location>
        <begin position="194"/>
        <end position="572"/>
    </location>
</feature>
<dbReference type="GO" id="GO:0004672">
    <property type="term" value="F:protein kinase activity"/>
    <property type="evidence" value="ECO:0007669"/>
    <property type="project" value="InterPro"/>
</dbReference>